<name>A0A8H4J454_9PEZI</name>
<comment type="caution">
    <text evidence="2">The sequence shown here is derived from an EMBL/GenBank/DDBJ whole genome shotgun (WGS) entry which is preliminary data.</text>
</comment>
<evidence type="ECO:0000313" key="3">
    <source>
        <dbReference type="Proteomes" id="UP000572817"/>
    </source>
</evidence>
<protein>
    <submittedName>
        <fullName evidence="2">Uncharacterized protein</fullName>
    </submittedName>
</protein>
<evidence type="ECO:0000256" key="1">
    <source>
        <dbReference type="SAM" id="MobiDB-lite"/>
    </source>
</evidence>
<gene>
    <name evidence="2" type="ORF">GTA08_BOTSDO12232</name>
</gene>
<evidence type="ECO:0000313" key="2">
    <source>
        <dbReference type="EMBL" id="KAF4312359.1"/>
    </source>
</evidence>
<dbReference type="AlphaFoldDB" id="A0A8H4J454"/>
<proteinExistence type="predicted"/>
<sequence>MSAFPIIFNIDGSTRHELLLISASTSLKDLSAQIESTAEASPNCQEFMAKYAKKKGPQHVESIKVRWAMAGRDHKTFPGSTVLTDDNVEAALHLIEKSGIGKDVLEVKLSEPEETKEGFPTARSNATNEKTNEGYNEFV</sequence>
<dbReference type="Proteomes" id="UP000572817">
    <property type="component" value="Unassembled WGS sequence"/>
</dbReference>
<keyword evidence="3" id="KW-1185">Reference proteome</keyword>
<dbReference type="OrthoDB" id="4415650at2759"/>
<dbReference type="EMBL" id="WWBZ02000007">
    <property type="protein sequence ID" value="KAF4312359.1"/>
    <property type="molecule type" value="Genomic_DNA"/>
</dbReference>
<accession>A0A8H4J454</accession>
<reference evidence="2" key="1">
    <citation type="submission" date="2020-04" db="EMBL/GenBank/DDBJ databases">
        <title>Genome Assembly and Annotation of Botryosphaeria dothidea sdau 11-99, a Latent Pathogen of Apple Fruit Ring Rot in China.</title>
        <authorList>
            <person name="Yu C."/>
            <person name="Diao Y."/>
            <person name="Lu Q."/>
            <person name="Zhao J."/>
            <person name="Cui S."/>
            <person name="Peng C."/>
            <person name="He B."/>
            <person name="Liu H."/>
        </authorList>
    </citation>
    <scope>NUCLEOTIDE SEQUENCE [LARGE SCALE GENOMIC DNA]</scope>
    <source>
        <strain evidence="2">Sdau11-99</strain>
    </source>
</reference>
<organism evidence="2 3">
    <name type="scientific">Botryosphaeria dothidea</name>
    <dbReference type="NCBI Taxonomy" id="55169"/>
    <lineage>
        <taxon>Eukaryota</taxon>
        <taxon>Fungi</taxon>
        <taxon>Dikarya</taxon>
        <taxon>Ascomycota</taxon>
        <taxon>Pezizomycotina</taxon>
        <taxon>Dothideomycetes</taxon>
        <taxon>Dothideomycetes incertae sedis</taxon>
        <taxon>Botryosphaeriales</taxon>
        <taxon>Botryosphaeriaceae</taxon>
        <taxon>Botryosphaeria</taxon>
    </lineage>
</organism>
<feature type="region of interest" description="Disordered" evidence="1">
    <location>
        <begin position="111"/>
        <end position="139"/>
    </location>
</feature>